<evidence type="ECO:0000256" key="7">
    <source>
        <dbReference type="ARBA" id="ARBA00022741"/>
    </source>
</evidence>
<comment type="subcellular location">
    <subcellularLocation>
        <location evidence="1">Cytoplasm</location>
    </subcellularLocation>
</comment>
<dbReference type="InterPro" id="IPR045864">
    <property type="entry name" value="aa-tRNA-synth_II/BPL/LPL"/>
</dbReference>
<evidence type="ECO:0000256" key="15">
    <source>
        <dbReference type="PIRSR" id="PIRSR001529-1"/>
    </source>
</evidence>
<protein>
    <recommendedName>
        <fullName evidence="11 14">Serine--tRNA ligase</fullName>
        <ecNumber evidence="4 14">6.1.1.11</ecNumber>
    </recommendedName>
</protein>
<comment type="similarity">
    <text evidence="3">Belongs to the class-II aminoacyl-tRNA synthetase family. Type-1 seryl-tRNA synthetase subfamily.</text>
</comment>
<evidence type="ECO:0000256" key="4">
    <source>
        <dbReference type="ARBA" id="ARBA00012840"/>
    </source>
</evidence>
<feature type="binding site" evidence="15">
    <location>
        <position position="286"/>
    </location>
    <ligand>
        <name>L-serine</name>
        <dbReference type="ChEBI" id="CHEBI:33384"/>
    </ligand>
</feature>
<dbReference type="Gene3D" id="3.30.930.10">
    <property type="entry name" value="Bira Bifunctional Protein, Domain 2"/>
    <property type="match status" value="1"/>
</dbReference>
<name>A0A0G0Z617_9BACT</name>
<evidence type="ECO:0000256" key="9">
    <source>
        <dbReference type="ARBA" id="ARBA00022917"/>
    </source>
</evidence>
<feature type="binding site" evidence="15">
    <location>
        <position position="255"/>
    </location>
    <ligand>
        <name>L-serine</name>
        <dbReference type="ChEBI" id="CHEBI:33384"/>
    </ligand>
</feature>
<feature type="binding site" evidence="16">
    <location>
        <begin position="302"/>
        <end position="305"/>
    </location>
    <ligand>
        <name>ATP</name>
        <dbReference type="ChEBI" id="CHEBI:30616"/>
    </ligand>
</feature>
<feature type="binding site" evidence="16">
    <location>
        <begin position="286"/>
        <end position="288"/>
    </location>
    <ligand>
        <name>ATP</name>
        <dbReference type="ChEBI" id="CHEBI:30616"/>
    </ligand>
</feature>
<dbReference type="Gene3D" id="1.10.287.40">
    <property type="entry name" value="Serine-tRNA synthetase, tRNA binding domain"/>
    <property type="match status" value="1"/>
</dbReference>
<dbReference type="InterPro" id="IPR010978">
    <property type="entry name" value="tRNA-bd_arm"/>
</dbReference>
<dbReference type="InterPro" id="IPR002314">
    <property type="entry name" value="aa-tRNA-synt_IIb"/>
</dbReference>
<evidence type="ECO:0000256" key="10">
    <source>
        <dbReference type="ARBA" id="ARBA00023146"/>
    </source>
</evidence>
<keyword evidence="17" id="KW-0175">Coiled coil</keyword>
<evidence type="ECO:0000256" key="16">
    <source>
        <dbReference type="PIRSR" id="PIRSR001529-2"/>
    </source>
</evidence>
<dbReference type="PIRSF" id="PIRSF001529">
    <property type="entry name" value="Ser-tRNA-synth_IIa"/>
    <property type="match status" value="1"/>
</dbReference>
<dbReference type="PROSITE" id="PS50862">
    <property type="entry name" value="AA_TRNA_LIGASE_II"/>
    <property type="match status" value="1"/>
</dbReference>
<comment type="caution">
    <text evidence="19">The sequence shown here is derived from an EMBL/GenBank/DDBJ whole genome shotgun (WGS) entry which is preliminary data.</text>
</comment>
<evidence type="ECO:0000256" key="2">
    <source>
        <dbReference type="ARBA" id="ARBA00005045"/>
    </source>
</evidence>
<keyword evidence="9" id="KW-0648">Protein biosynthesis</keyword>
<dbReference type="NCBIfam" id="TIGR00414">
    <property type="entry name" value="serS"/>
    <property type="match status" value="1"/>
</dbReference>
<dbReference type="GO" id="GO:0005524">
    <property type="term" value="F:ATP binding"/>
    <property type="evidence" value="ECO:0007669"/>
    <property type="project" value="UniProtKB-KW"/>
</dbReference>
<accession>A0A0G0Z617</accession>
<evidence type="ECO:0000256" key="14">
    <source>
        <dbReference type="NCBIfam" id="TIGR00414"/>
    </source>
</evidence>
<feature type="coiled-coil region" evidence="17">
    <location>
        <begin position="33"/>
        <end position="115"/>
    </location>
</feature>
<organism evidence="19 20">
    <name type="scientific">candidate division CPR1 bacterium GW2011_GWA2_42_17</name>
    <dbReference type="NCBI Taxonomy" id="1618341"/>
    <lineage>
        <taxon>Bacteria</taxon>
        <taxon>candidate division CPR1</taxon>
    </lineage>
</organism>
<evidence type="ECO:0000256" key="11">
    <source>
        <dbReference type="ARBA" id="ARBA00039158"/>
    </source>
</evidence>
<dbReference type="EMBL" id="LCCZ01000011">
    <property type="protein sequence ID" value="KKS44122.1"/>
    <property type="molecule type" value="Genomic_DNA"/>
</dbReference>
<keyword evidence="6 19" id="KW-0436">Ligase</keyword>
<dbReference type="InterPro" id="IPR006195">
    <property type="entry name" value="aa-tRNA-synth_II"/>
</dbReference>
<dbReference type="PATRIC" id="fig|1618341.3.peg.226"/>
<evidence type="ECO:0000256" key="13">
    <source>
        <dbReference type="ARBA" id="ARBA00048823"/>
    </source>
</evidence>
<evidence type="ECO:0000256" key="6">
    <source>
        <dbReference type="ARBA" id="ARBA00022598"/>
    </source>
</evidence>
<proteinExistence type="inferred from homology"/>
<keyword evidence="5" id="KW-0963">Cytoplasm</keyword>
<comment type="pathway">
    <text evidence="2">Aminoacyl-tRNA biosynthesis; selenocysteinyl-tRNA(Sec) biosynthesis; L-seryl-tRNA(Sec) from L-serine and tRNA(Sec): step 1/1.</text>
</comment>
<dbReference type="Pfam" id="PF02403">
    <property type="entry name" value="Seryl_tRNA_N"/>
    <property type="match status" value="1"/>
</dbReference>
<evidence type="ECO:0000256" key="1">
    <source>
        <dbReference type="ARBA" id="ARBA00004496"/>
    </source>
</evidence>
<keyword evidence="10" id="KW-0030">Aminoacyl-tRNA synthetase</keyword>
<evidence type="ECO:0000256" key="17">
    <source>
        <dbReference type="SAM" id="Coils"/>
    </source>
</evidence>
<dbReference type="Pfam" id="PF00587">
    <property type="entry name" value="tRNA-synt_2b"/>
    <property type="match status" value="1"/>
</dbReference>
<comment type="catalytic activity">
    <reaction evidence="13">
        <text>tRNA(Ser) + L-serine + ATP = L-seryl-tRNA(Ser) + AMP + diphosphate + H(+)</text>
        <dbReference type="Rhea" id="RHEA:12292"/>
        <dbReference type="Rhea" id="RHEA-COMP:9669"/>
        <dbReference type="Rhea" id="RHEA-COMP:9703"/>
        <dbReference type="ChEBI" id="CHEBI:15378"/>
        <dbReference type="ChEBI" id="CHEBI:30616"/>
        <dbReference type="ChEBI" id="CHEBI:33019"/>
        <dbReference type="ChEBI" id="CHEBI:33384"/>
        <dbReference type="ChEBI" id="CHEBI:78442"/>
        <dbReference type="ChEBI" id="CHEBI:78533"/>
        <dbReference type="ChEBI" id="CHEBI:456215"/>
        <dbReference type="EC" id="6.1.1.11"/>
    </reaction>
</comment>
<dbReference type="GO" id="GO:0004828">
    <property type="term" value="F:serine-tRNA ligase activity"/>
    <property type="evidence" value="ECO:0007669"/>
    <property type="project" value="UniProtKB-UniRule"/>
</dbReference>
<dbReference type="PANTHER" id="PTHR43697">
    <property type="entry name" value="SERYL-TRNA SYNTHETASE"/>
    <property type="match status" value="1"/>
</dbReference>
<evidence type="ECO:0000313" key="20">
    <source>
        <dbReference type="Proteomes" id="UP000034875"/>
    </source>
</evidence>
<dbReference type="AlphaFoldDB" id="A0A0G0Z617"/>
<dbReference type="SUPFAM" id="SSF55681">
    <property type="entry name" value="Class II aaRS and biotin synthetases"/>
    <property type="match status" value="1"/>
</dbReference>
<comment type="catalytic activity">
    <reaction evidence="12">
        <text>tRNA(Sec) + L-serine + ATP = L-seryl-tRNA(Sec) + AMP + diphosphate + H(+)</text>
        <dbReference type="Rhea" id="RHEA:42580"/>
        <dbReference type="Rhea" id="RHEA-COMP:9742"/>
        <dbReference type="Rhea" id="RHEA-COMP:10128"/>
        <dbReference type="ChEBI" id="CHEBI:15378"/>
        <dbReference type="ChEBI" id="CHEBI:30616"/>
        <dbReference type="ChEBI" id="CHEBI:33019"/>
        <dbReference type="ChEBI" id="CHEBI:33384"/>
        <dbReference type="ChEBI" id="CHEBI:78442"/>
        <dbReference type="ChEBI" id="CHEBI:78533"/>
        <dbReference type="ChEBI" id="CHEBI:456215"/>
        <dbReference type="EC" id="6.1.1.11"/>
    </reaction>
</comment>
<dbReference type="InterPro" id="IPR042103">
    <property type="entry name" value="SerRS_1_N_sf"/>
</dbReference>
<dbReference type="CDD" id="cd00770">
    <property type="entry name" value="SerRS_core"/>
    <property type="match status" value="1"/>
</dbReference>
<dbReference type="PRINTS" id="PR00981">
    <property type="entry name" value="TRNASYNTHSER"/>
</dbReference>
<feature type="domain" description="Aminoacyl-transfer RNA synthetases class-II family profile" evidence="18">
    <location>
        <begin position="158"/>
        <end position="433"/>
    </location>
</feature>
<feature type="site" description="Important for serine binding" evidence="15">
    <location>
        <position position="408"/>
    </location>
</feature>
<evidence type="ECO:0000313" key="19">
    <source>
        <dbReference type="EMBL" id="KKS44122.1"/>
    </source>
</evidence>
<evidence type="ECO:0000256" key="12">
    <source>
        <dbReference type="ARBA" id="ARBA00047929"/>
    </source>
</evidence>
<evidence type="ECO:0000256" key="3">
    <source>
        <dbReference type="ARBA" id="ARBA00010728"/>
    </source>
</evidence>
<feature type="binding site" evidence="15">
    <location>
        <position position="309"/>
    </location>
    <ligand>
        <name>L-serine</name>
        <dbReference type="ChEBI" id="CHEBI:33384"/>
    </ligand>
</feature>
<reference evidence="19 20" key="1">
    <citation type="journal article" date="2015" name="Nature">
        <title>rRNA introns, odd ribosomes, and small enigmatic genomes across a large radiation of phyla.</title>
        <authorList>
            <person name="Brown C.T."/>
            <person name="Hug L.A."/>
            <person name="Thomas B.C."/>
            <person name="Sharon I."/>
            <person name="Castelle C.J."/>
            <person name="Singh A."/>
            <person name="Wilkins M.J."/>
            <person name="Williams K.H."/>
            <person name="Banfield J.F."/>
        </authorList>
    </citation>
    <scope>NUCLEOTIDE SEQUENCE [LARGE SCALE GENOMIC DNA]</scope>
</reference>
<keyword evidence="7" id="KW-0547">Nucleotide-binding</keyword>
<dbReference type="PANTHER" id="PTHR43697:SF1">
    <property type="entry name" value="SERINE--TRNA LIGASE"/>
    <property type="match status" value="1"/>
</dbReference>
<evidence type="ECO:0000256" key="5">
    <source>
        <dbReference type="ARBA" id="ARBA00022490"/>
    </source>
</evidence>
<dbReference type="SUPFAM" id="SSF46589">
    <property type="entry name" value="tRNA-binding arm"/>
    <property type="match status" value="1"/>
</dbReference>
<evidence type="ECO:0000256" key="8">
    <source>
        <dbReference type="ARBA" id="ARBA00022840"/>
    </source>
</evidence>
<dbReference type="InterPro" id="IPR033729">
    <property type="entry name" value="SerRS_core"/>
</dbReference>
<feature type="binding site" evidence="16">
    <location>
        <begin position="373"/>
        <end position="376"/>
    </location>
    <ligand>
        <name>ATP</name>
        <dbReference type="ChEBI" id="CHEBI:30616"/>
    </ligand>
</feature>
<sequence>MLDIHYIRENVEELKKNILNRGLDSKIWDVGKLLELDKKRVGLIQQIEEVRAERNRMAEEIKDQISKIKDTDQSSKIEGDNIDKQRLSSEIIEQGRRLKDQIKELEVQLGQISHEWQGLMDLMPNIVSSQMPIGKSSADNCEIKIWGEKKKLDFKLHDHLSIGKSLDLIDTEKAAKVSGSRFYFLKNEAVLMQFGLFNLMLNKLVKAGFTPITTPCLVREKAMYGTGYFPGERDQIYKIEKSNVEEGNELYLTGTSEQAIISFEMDTMFDESELPKKYVGYSTCFRSEAGSWGKDTKGIKRVHQFDKVEMIYFTTPETSQKYMQEALGFEEEILQELNLPYHIIDMCTGDVGLSTHRKFDVEVWLPSQNEYMEVQSNSDLGQYHSRRLNIKYRKKDGSLDFVHTISATGVTNTRPIAAILDNYQKADGSVEVPQVLRSFVGKDIITPRII</sequence>
<dbReference type="Proteomes" id="UP000034875">
    <property type="component" value="Unassembled WGS sequence"/>
</dbReference>
<gene>
    <name evidence="19" type="ORF">UV05_C0011G0013</name>
</gene>
<dbReference type="InterPro" id="IPR015866">
    <property type="entry name" value="Ser-tRNA-synth_1_N"/>
</dbReference>
<dbReference type="GO" id="GO:0006434">
    <property type="term" value="P:seryl-tRNA aminoacylation"/>
    <property type="evidence" value="ECO:0007669"/>
    <property type="project" value="UniProtKB-UniRule"/>
</dbReference>
<keyword evidence="8 16" id="KW-0067">ATP-binding</keyword>
<dbReference type="EC" id="6.1.1.11" evidence="4 14"/>
<evidence type="ECO:0000259" key="18">
    <source>
        <dbReference type="PROSITE" id="PS50862"/>
    </source>
</evidence>
<dbReference type="GO" id="GO:0005737">
    <property type="term" value="C:cytoplasm"/>
    <property type="evidence" value="ECO:0007669"/>
    <property type="project" value="UniProtKB-SubCell"/>
</dbReference>
<dbReference type="InterPro" id="IPR002317">
    <property type="entry name" value="Ser-tRNA-ligase_type_1"/>
</dbReference>